<evidence type="ECO:0000313" key="1">
    <source>
        <dbReference type="EMBL" id="MFD1107417.1"/>
    </source>
</evidence>
<sequence length="118" mass="12550">MRHPVGSARTHGMKYGLPTILLSLAGLGLSGCASLSPESRVRAGLMEAGLSERTASCMAKPMAKDLSVMQLRRLQSLGGIRKSHRNGVNSAELLHRLRALQDPEIIAVTGRAAITCAF</sequence>
<evidence type="ECO:0000313" key="2">
    <source>
        <dbReference type="Proteomes" id="UP001597203"/>
    </source>
</evidence>
<comment type="caution">
    <text evidence="1">The sequence shown here is derived from an EMBL/GenBank/DDBJ whole genome shotgun (WGS) entry which is preliminary data.</text>
</comment>
<keyword evidence="2" id="KW-1185">Reference proteome</keyword>
<dbReference type="Proteomes" id="UP001597203">
    <property type="component" value="Unassembled WGS sequence"/>
</dbReference>
<accession>A0ABW3P9G8</accession>
<proteinExistence type="predicted"/>
<dbReference type="EMBL" id="JBHTLS010000135">
    <property type="protein sequence ID" value="MFD1107417.1"/>
    <property type="molecule type" value="Genomic_DNA"/>
</dbReference>
<protein>
    <recommendedName>
        <fullName evidence="3">Lipoprotein</fullName>
    </recommendedName>
</protein>
<dbReference type="PROSITE" id="PS51257">
    <property type="entry name" value="PROKAR_LIPOPROTEIN"/>
    <property type="match status" value="1"/>
</dbReference>
<name>A0ABW3P9G8_9SPHN</name>
<organism evidence="1 2">
    <name type="scientific">Sphingobium olei</name>
    <dbReference type="NCBI Taxonomy" id="420955"/>
    <lineage>
        <taxon>Bacteria</taxon>
        <taxon>Pseudomonadati</taxon>
        <taxon>Pseudomonadota</taxon>
        <taxon>Alphaproteobacteria</taxon>
        <taxon>Sphingomonadales</taxon>
        <taxon>Sphingomonadaceae</taxon>
        <taxon>Sphingobium</taxon>
    </lineage>
</organism>
<gene>
    <name evidence="1" type="ORF">ACFQ24_21325</name>
</gene>
<evidence type="ECO:0008006" key="3">
    <source>
        <dbReference type="Google" id="ProtNLM"/>
    </source>
</evidence>
<dbReference type="RefSeq" id="WP_380914953.1">
    <property type="nucleotide sequence ID" value="NZ_JBHTLS010000135.1"/>
</dbReference>
<reference evidence="2" key="1">
    <citation type="journal article" date="2019" name="Int. J. Syst. Evol. Microbiol.">
        <title>The Global Catalogue of Microorganisms (GCM) 10K type strain sequencing project: providing services to taxonomists for standard genome sequencing and annotation.</title>
        <authorList>
            <consortium name="The Broad Institute Genomics Platform"/>
            <consortium name="The Broad Institute Genome Sequencing Center for Infectious Disease"/>
            <person name="Wu L."/>
            <person name="Ma J."/>
        </authorList>
    </citation>
    <scope>NUCLEOTIDE SEQUENCE [LARGE SCALE GENOMIC DNA]</scope>
    <source>
        <strain evidence="2">CCUG 54329</strain>
    </source>
</reference>